<evidence type="ECO:0000313" key="1">
    <source>
        <dbReference type="EMBL" id="MDF8335551.1"/>
    </source>
</evidence>
<sequence length="96" mass="10704">MTRIEIVARHLHRALFETLCVDVDPDTPAPSTRQAGSARISQVKMVPAWMQFEKQAAVLLAELDQLDALSAHETIKPFHAKHSWATSTDNGLPNHH</sequence>
<dbReference type="EMBL" id="JAROCY010000030">
    <property type="protein sequence ID" value="MDF8335551.1"/>
    <property type="molecule type" value="Genomic_DNA"/>
</dbReference>
<comment type="caution">
    <text evidence="1">The sequence shown here is derived from an EMBL/GenBank/DDBJ whole genome shotgun (WGS) entry which is preliminary data.</text>
</comment>
<reference evidence="1 2" key="1">
    <citation type="submission" date="2023-03" db="EMBL/GenBank/DDBJ databases">
        <title>Novosphingobium cyanobacteriorum sp. nov., isolated from a eutrophic reservoir during the Microcystis bloom period.</title>
        <authorList>
            <person name="Kang M."/>
            <person name="Le V."/>
            <person name="Ko S.-R."/>
            <person name="Lee S.-A."/>
            <person name="Ahn C.-Y."/>
        </authorList>
    </citation>
    <scope>NUCLEOTIDE SEQUENCE [LARGE SCALE GENOMIC DNA]</scope>
    <source>
        <strain evidence="1 2">HBC54</strain>
    </source>
</reference>
<dbReference type="RefSeq" id="WP_277280514.1">
    <property type="nucleotide sequence ID" value="NZ_JAROCY010000030.1"/>
</dbReference>
<gene>
    <name evidence="1" type="ORF">POM99_20280</name>
</gene>
<keyword evidence="2" id="KW-1185">Reference proteome</keyword>
<dbReference type="Proteomes" id="UP001222770">
    <property type="component" value="Unassembled WGS sequence"/>
</dbReference>
<accession>A0ABT6CP29</accession>
<protein>
    <submittedName>
        <fullName evidence="1">Uncharacterized protein</fullName>
    </submittedName>
</protein>
<evidence type="ECO:0000313" key="2">
    <source>
        <dbReference type="Proteomes" id="UP001222770"/>
    </source>
</evidence>
<name>A0ABT6CP29_9SPHN</name>
<organism evidence="1 2">
    <name type="scientific">Novosphingobium cyanobacteriorum</name>
    <dbReference type="NCBI Taxonomy" id="3024215"/>
    <lineage>
        <taxon>Bacteria</taxon>
        <taxon>Pseudomonadati</taxon>
        <taxon>Pseudomonadota</taxon>
        <taxon>Alphaproteobacteria</taxon>
        <taxon>Sphingomonadales</taxon>
        <taxon>Sphingomonadaceae</taxon>
        <taxon>Novosphingobium</taxon>
    </lineage>
</organism>
<proteinExistence type="predicted"/>